<feature type="transmembrane region" description="Helical" evidence="1">
    <location>
        <begin position="372"/>
        <end position="392"/>
    </location>
</feature>
<evidence type="ECO:0000259" key="2">
    <source>
        <dbReference type="Pfam" id="PF10131"/>
    </source>
</evidence>
<feature type="transmembrane region" description="Helical" evidence="1">
    <location>
        <begin position="9"/>
        <end position="28"/>
    </location>
</feature>
<name>A0A1F8B5G3_9BACT</name>
<keyword evidence="1" id="KW-1133">Transmembrane helix</keyword>
<proteinExistence type="predicted"/>
<dbReference type="InterPro" id="IPR018776">
    <property type="entry name" value="Membrane_prot_PTPS-rel_domain"/>
</dbReference>
<gene>
    <name evidence="3" type="ORF">A2892_05415</name>
</gene>
<reference evidence="3 4" key="1">
    <citation type="journal article" date="2016" name="Nat. Commun.">
        <title>Thousands of microbial genomes shed light on interconnected biogeochemical processes in an aquifer system.</title>
        <authorList>
            <person name="Anantharaman K."/>
            <person name="Brown C.T."/>
            <person name="Hug L.A."/>
            <person name="Sharon I."/>
            <person name="Castelle C.J."/>
            <person name="Probst A.J."/>
            <person name="Thomas B.C."/>
            <person name="Singh A."/>
            <person name="Wilkins M.J."/>
            <person name="Karaoz U."/>
            <person name="Brodie E.L."/>
            <person name="Williams K.H."/>
            <person name="Hubbard S.S."/>
            <person name="Banfield J.F."/>
        </authorList>
    </citation>
    <scope>NUCLEOTIDE SEQUENCE [LARGE SCALE GENOMIC DNA]</scope>
</reference>
<feature type="transmembrane region" description="Helical" evidence="1">
    <location>
        <begin position="404"/>
        <end position="424"/>
    </location>
</feature>
<keyword evidence="1" id="KW-0812">Transmembrane</keyword>
<feature type="transmembrane region" description="Helical" evidence="1">
    <location>
        <begin position="230"/>
        <end position="252"/>
    </location>
</feature>
<accession>A0A1F8B5G3</accession>
<feature type="transmembrane region" description="Helical" evidence="1">
    <location>
        <begin position="745"/>
        <end position="763"/>
    </location>
</feature>
<sequence length="779" mass="90732">MKLLKFSKYLWIYFVYASIALIVTSAIYSRLITDDTRYTIGESIVFETYPIAKIRQYFIEKHKILLWDNKLGSGSSAIGNPSYPQTYPLTYLINFPFRDQLYATRISFFIHYFLGAFFFLLLTKLLKVNIIVATVGSFFYLYNTETSLIFQNGFRSDLIMIAWFPLILLLFIEMLITRKYIFTAFLGFVFSMLIHGGALYNTTYAAVALGIFFLSYLAFNLINNSKTRNLNYLLGLSKLFVTFIIFAFIFSAPKLLPVQESLSDSLRKDLSLESAEADVTPKYYQTIISKLTQEFFLKIESTRKINNIFKGFHVSLYLFSLASLFDRKRLKITFPIFIVFLVSLLASFGSSIPIDFYSLFYYLVPFFKSAHYTIRFLINVYFVLPLLFCLGLNFFVNWMRKIRYLNILTIVFFVLIIPPLRIFIDQAQFFIEETEFTEYSSSNVTLFSASKSNNSDPYRAILGYESPGLNFYTYESVNRDNLDSIGPYYRPTSPYFYSTISKGTPWENNFKTFSILNTKYLFIWEKEQETYNNPKFVSKVRVINEGGSVNENPVFVFEMLKTRDRPYFVTNGSLIVGKQEKDKFNSNLARKIIYSEEFIPMEQSVFSGQSPYLDDYTLEELKMFDVLILNDPLIRNQTYVDDLITTYKANGGKVIKDSNDYRIRDIKKSGFEFSEFVEEPGFMKSIFRTDHKGFFIYSNTFDRNWKVFLNGNKVNSYMADSLVKGVVIDRPGDHVIVMQYVPRSFYAGSILFLIALSLTYGLYRRNFVGNTHPDLFESS</sequence>
<evidence type="ECO:0000313" key="4">
    <source>
        <dbReference type="Proteomes" id="UP000176404"/>
    </source>
</evidence>
<feature type="domain" description="Membrane protein 6-pyruvoyl-tetrahydropterin synthase-related" evidence="2">
    <location>
        <begin position="606"/>
        <end position="658"/>
    </location>
</feature>
<feature type="transmembrane region" description="Helical" evidence="1">
    <location>
        <begin position="308"/>
        <end position="325"/>
    </location>
</feature>
<feature type="transmembrane region" description="Helical" evidence="1">
    <location>
        <begin position="332"/>
        <end position="352"/>
    </location>
</feature>
<feature type="transmembrane region" description="Helical" evidence="1">
    <location>
        <begin position="204"/>
        <end position="223"/>
    </location>
</feature>
<dbReference type="EMBL" id="MGHD01000022">
    <property type="protein sequence ID" value="OGM59272.1"/>
    <property type="molecule type" value="Genomic_DNA"/>
</dbReference>
<feature type="transmembrane region" description="Helical" evidence="1">
    <location>
        <begin position="102"/>
        <end position="120"/>
    </location>
</feature>
<dbReference type="Pfam" id="PF10131">
    <property type="entry name" value="PTPS_related"/>
    <property type="match status" value="1"/>
</dbReference>
<dbReference type="Proteomes" id="UP000176404">
    <property type="component" value="Unassembled WGS sequence"/>
</dbReference>
<evidence type="ECO:0000313" key="3">
    <source>
        <dbReference type="EMBL" id="OGM59272.1"/>
    </source>
</evidence>
<dbReference type="STRING" id="1802517.A2892_05415"/>
<feature type="transmembrane region" description="Helical" evidence="1">
    <location>
        <begin position="154"/>
        <end position="172"/>
    </location>
</feature>
<organism evidence="3 4">
    <name type="scientific">Candidatus Woesebacteria bacterium RIFCSPLOWO2_01_FULL_39_10b</name>
    <dbReference type="NCBI Taxonomy" id="1802517"/>
    <lineage>
        <taxon>Bacteria</taxon>
        <taxon>Candidatus Woeseibacteriota</taxon>
    </lineage>
</organism>
<comment type="caution">
    <text evidence="3">The sequence shown here is derived from an EMBL/GenBank/DDBJ whole genome shotgun (WGS) entry which is preliminary data.</text>
</comment>
<feature type="transmembrane region" description="Helical" evidence="1">
    <location>
        <begin position="179"/>
        <end position="198"/>
    </location>
</feature>
<protein>
    <recommendedName>
        <fullName evidence="2">Membrane protein 6-pyruvoyl-tetrahydropterin synthase-related domain-containing protein</fullName>
    </recommendedName>
</protein>
<dbReference type="AlphaFoldDB" id="A0A1F8B5G3"/>
<keyword evidence="1" id="KW-0472">Membrane</keyword>
<evidence type="ECO:0000256" key="1">
    <source>
        <dbReference type="SAM" id="Phobius"/>
    </source>
</evidence>